<dbReference type="AlphaFoldDB" id="A0A418XZ88"/>
<sequence length="306" mass="34421">MSAVQLLGMAQTLGIIAVLTVLVQLLWFRRRHTHLLKNRVRQRLEQRSELVSEVVPGRVAVGPLERILLRADIRLGRGQLGLLGVLVFFVLVTVVVSSGWIPAVAVFALMLASAWLYWRYRFQQQRRMIFESLPGIMDSVLRYMDAGRSLEASLQEAFQDAPPVFTPLTFRLRSAIESGRDFTRLFDDFARLYQVASLVLVSIALRTSARFGSSVRPVLQQVANSLRSQQELRREFLASTAETRFTAGAFTLLPLGMAVYMMLINEKYAEVLLNTSTGHNMLIVAGVLQTLGVIVIWRMVQGVGRE</sequence>
<dbReference type="RefSeq" id="WP_022985735.1">
    <property type="nucleotide sequence ID" value="NZ_CAXGPP010000005.1"/>
</dbReference>
<dbReference type="GO" id="GO:0005886">
    <property type="term" value="C:plasma membrane"/>
    <property type="evidence" value="ECO:0007669"/>
    <property type="project" value="UniProtKB-SubCell"/>
</dbReference>
<accession>A0A418XZ88</accession>
<protein>
    <submittedName>
        <fullName evidence="8">Type II secretion protein F</fullName>
    </submittedName>
</protein>
<comment type="subcellular location">
    <subcellularLocation>
        <location evidence="1">Cell membrane</location>
        <topology evidence="1">Multi-pass membrane protein</topology>
    </subcellularLocation>
</comment>
<feature type="transmembrane region" description="Helical" evidence="6">
    <location>
        <begin position="243"/>
        <end position="261"/>
    </location>
</feature>
<keyword evidence="9" id="KW-1185">Reference proteome</keyword>
<dbReference type="Pfam" id="PF00482">
    <property type="entry name" value="T2SSF"/>
    <property type="match status" value="1"/>
</dbReference>
<gene>
    <name evidence="8" type="ORF">D4A39_07575</name>
</gene>
<evidence type="ECO:0000259" key="7">
    <source>
        <dbReference type="Pfam" id="PF00482"/>
    </source>
</evidence>
<feature type="transmembrane region" description="Helical" evidence="6">
    <location>
        <begin position="75"/>
        <end position="94"/>
    </location>
</feature>
<dbReference type="InterPro" id="IPR018076">
    <property type="entry name" value="T2SS_GspF_dom"/>
</dbReference>
<dbReference type="Proteomes" id="UP000283734">
    <property type="component" value="Unassembled WGS sequence"/>
</dbReference>
<feature type="domain" description="Type II secretion system protein GspF" evidence="7">
    <location>
        <begin position="140"/>
        <end position="262"/>
    </location>
</feature>
<evidence type="ECO:0000256" key="4">
    <source>
        <dbReference type="ARBA" id="ARBA00022989"/>
    </source>
</evidence>
<evidence type="ECO:0000256" key="6">
    <source>
        <dbReference type="SAM" id="Phobius"/>
    </source>
</evidence>
<dbReference type="EMBL" id="QYYA01000002">
    <property type="protein sequence ID" value="RJG18323.1"/>
    <property type="molecule type" value="Genomic_DNA"/>
</dbReference>
<dbReference type="OrthoDB" id="6074830at2"/>
<evidence type="ECO:0000313" key="8">
    <source>
        <dbReference type="EMBL" id="RJG18323.1"/>
    </source>
</evidence>
<dbReference type="PANTHER" id="PTHR35007">
    <property type="entry name" value="INTEGRAL MEMBRANE PROTEIN-RELATED"/>
    <property type="match status" value="1"/>
</dbReference>
<evidence type="ECO:0000256" key="3">
    <source>
        <dbReference type="ARBA" id="ARBA00022692"/>
    </source>
</evidence>
<reference evidence="8 9" key="1">
    <citation type="submission" date="2018-09" db="EMBL/GenBank/DDBJ databases">
        <title>Alcanivorax profundi sp. nov., isolated from 1000 m-depth seawater of the Mariana Trench.</title>
        <authorList>
            <person name="Liu J."/>
        </authorList>
    </citation>
    <scope>NUCLEOTIDE SEQUENCE [LARGE SCALE GENOMIC DNA]</scope>
    <source>
        <strain evidence="8 9">MTEO17</strain>
    </source>
</reference>
<feature type="transmembrane region" description="Helical" evidence="6">
    <location>
        <begin position="281"/>
        <end position="300"/>
    </location>
</feature>
<proteinExistence type="predicted"/>
<keyword evidence="2" id="KW-1003">Cell membrane</keyword>
<feature type="transmembrane region" description="Helical" evidence="6">
    <location>
        <begin position="6"/>
        <end position="28"/>
    </location>
</feature>
<evidence type="ECO:0000256" key="5">
    <source>
        <dbReference type="ARBA" id="ARBA00023136"/>
    </source>
</evidence>
<keyword evidence="4 6" id="KW-1133">Transmembrane helix</keyword>
<evidence type="ECO:0000256" key="1">
    <source>
        <dbReference type="ARBA" id="ARBA00004651"/>
    </source>
</evidence>
<evidence type="ECO:0000256" key="2">
    <source>
        <dbReference type="ARBA" id="ARBA00022475"/>
    </source>
</evidence>
<dbReference type="PANTHER" id="PTHR35007:SF1">
    <property type="entry name" value="PILUS ASSEMBLY PROTEIN"/>
    <property type="match status" value="1"/>
</dbReference>
<name>A0A418XZ88_9GAMM</name>
<keyword evidence="3 6" id="KW-0812">Transmembrane</keyword>
<evidence type="ECO:0000313" key="9">
    <source>
        <dbReference type="Proteomes" id="UP000283734"/>
    </source>
</evidence>
<keyword evidence="5 6" id="KW-0472">Membrane</keyword>
<organism evidence="8 9">
    <name type="scientific">Alcanivorax profundi</name>
    <dbReference type="NCBI Taxonomy" id="2338368"/>
    <lineage>
        <taxon>Bacteria</taxon>
        <taxon>Pseudomonadati</taxon>
        <taxon>Pseudomonadota</taxon>
        <taxon>Gammaproteobacteria</taxon>
        <taxon>Oceanospirillales</taxon>
        <taxon>Alcanivoracaceae</taxon>
        <taxon>Alcanivorax</taxon>
    </lineage>
</organism>
<comment type="caution">
    <text evidence="8">The sequence shown here is derived from an EMBL/GenBank/DDBJ whole genome shotgun (WGS) entry which is preliminary data.</text>
</comment>
<feature type="transmembrane region" description="Helical" evidence="6">
    <location>
        <begin position="100"/>
        <end position="118"/>
    </location>
</feature>